<reference evidence="1 2" key="1">
    <citation type="submission" date="2017-08" db="EMBL/GenBank/DDBJ databases">
        <title>Lysobacter sylvestris genome.</title>
        <authorList>
            <person name="Zhang D.-C."/>
            <person name="Albuquerque L."/>
            <person name="Franca L."/>
            <person name="Froufe H.J.C."/>
            <person name="Barroso C."/>
            <person name="Egas C."/>
            <person name="Da Costa M."/>
            <person name="Margesin R."/>
        </authorList>
    </citation>
    <scope>NUCLEOTIDE SEQUENCE [LARGE SCALE GENOMIC DNA]</scope>
    <source>
        <strain evidence="1 2">AM20-91</strain>
    </source>
</reference>
<dbReference type="AlphaFoldDB" id="A0A2K1PX93"/>
<accession>A0A2K1PX93</accession>
<organism evidence="1 2">
    <name type="scientific">Solilutibacter silvestris</name>
    <dbReference type="NCBI Taxonomy" id="1645665"/>
    <lineage>
        <taxon>Bacteria</taxon>
        <taxon>Pseudomonadati</taxon>
        <taxon>Pseudomonadota</taxon>
        <taxon>Gammaproteobacteria</taxon>
        <taxon>Lysobacterales</taxon>
        <taxon>Lysobacteraceae</taxon>
        <taxon>Solilutibacter</taxon>
    </lineage>
</organism>
<keyword evidence="2" id="KW-1185">Reference proteome</keyword>
<dbReference type="PROSITE" id="PS51257">
    <property type="entry name" value="PROKAR_LIPOPROTEIN"/>
    <property type="match status" value="1"/>
</dbReference>
<proteinExistence type="predicted"/>
<name>A0A2K1PX93_9GAMM</name>
<dbReference type="Proteomes" id="UP000236220">
    <property type="component" value="Unassembled WGS sequence"/>
</dbReference>
<comment type="caution">
    <text evidence="1">The sequence shown here is derived from an EMBL/GenBank/DDBJ whole genome shotgun (WGS) entry which is preliminary data.</text>
</comment>
<dbReference type="EMBL" id="NPZB01000002">
    <property type="protein sequence ID" value="PNS07404.1"/>
    <property type="molecule type" value="Genomic_DNA"/>
</dbReference>
<sequence>MRFGRLRPIPRGKFSWKKTIVATSTTLAFALGGCASTPPTAKSDAARDATADPYISAPDAVTRAQSAPTRNVAGIFELTVRSVVVRDGIVLLDSENDPRKPDLLVVEVMPSAQREILARTHHSAARYFRNKHITVQGVARRVVMGPPGKNAAARYGTRVQMDHFAQVLTILD</sequence>
<evidence type="ECO:0000313" key="1">
    <source>
        <dbReference type="EMBL" id="PNS07404.1"/>
    </source>
</evidence>
<evidence type="ECO:0000313" key="2">
    <source>
        <dbReference type="Proteomes" id="UP000236220"/>
    </source>
</evidence>
<protein>
    <submittedName>
        <fullName evidence="1">Uncharacterized protein</fullName>
    </submittedName>
</protein>
<gene>
    <name evidence="1" type="ORF">Lysil_1580</name>
</gene>